<protein>
    <submittedName>
        <fullName evidence="2">Uncharacterized protein</fullName>
    </submittedName>
</protein>
<gene>
    <name evidence="2" type="ORF">AN218_03670</name>
</gene>
<accession>A0A1E7LB64</accession>
<evidence type="ECO:0000313" key="3">
    <source>
        <dbReference type="Proteomes" id="UP000176005"/>
    </source>
</evidence>
<proteinExistence type="predicted"/>
<dbReference type="EMBL" id="LJGW01000075">
    <property type="protein sequence ID" value="OEV13398.1"/>
    <property type="molecule type" value="Genomic_DNA"/>
</dbReference>
<dbReference type="RefSeq" id="WP_070015168.1">
    <property type="nucleotide sequence ID" value="NZ_LJGW01000075.1"/>
</dbReference>
<organism evidence="2 3">
    <name type="scientific">Streptomyces nanshensis</name>
    <dbReference type="NCBI Taxonomy" id="518642"/>
    <lineage>
        <taxon>Bacteria</taxon>
        <taxon>Bacillati</taxon>
        <taxon>Actinomycetota</taxon>
        <taxon>Actinomycetes</taxon>
        <taxon>Kitasatosporales</taxon>
        <taxon>Streptomycetaceae</taxon>
        <taxon>Streptomyces</taxon>
    </lineage>
</organism>
<feature type="region of interest" description="Disordered" evidence="1">
    <location>
        <begin position="118"/>
        <end position="150"/>
    </location>
</feature>
<comment type="caution">
    <text evidence="2">The sequence shown here is derived from an EMBL/GenBank/DDBJ whole genome shotgun (WGS) entry which is preliminary data.</text>
</comment>
<evidence type="ECO:0000256" key="1">
    <source>
        <dbReference type="SAM" id="MobiDB-lite"/>
    </source>
</evidence>
<feature type="compositionally biased region" description="Basic and acidic residues" evidence="1">
    <location>
        <begin position="130"/>
        <end position="142"/>
    </location>
</feature>
<dbReference type="Proteomes" id="UP000176005">
    <property type="component" value="Unassembled WGS sequence"/>
</dbReference>
<name>A0A1E7LB64_9ACTN</name>
<reference evidence="2 3" key="1">
    <citation type="journal article" date="2016" name="Front. Microbiol.">
        <title>Comparative Genomics Analysis of Streptomyces Species Reveals Their Adaptation to the Marine Environment and Their Diversity at the Genomic Level.</title>
        <authorList>
            <person name="Tian X."/>
            <person name="Zhang Z."/>
            <person name="Yang T."/>
            <person name="Chen M."/>
            <person name="Li J."/>
            <person name="Chen F."/>
            <person name="Yang J."/>
            <person name="Li W."/>
            <person name="Zhang B."/>
            <person name="Zhang Z."/>
            <person name="Wu J."/>
            <person name="Zhang C."/>
            <person name="Long L."/>
            <person name="Xiao J."/>
        </authorList>
    </citation>
    <scope>NUCLEOTIDE SEQUENCE [LARGE SCALE GENOMIC DNA]</scope>
    <source>
        <strain evidence="2 3">SCSIO 10429</strain>
    </source>
</reference>
<evidence type="ECO:0000313" key="2">
    <source>
        <dbReference type="EMBL" id="OEV13398.1"/>
    </source>
</evidence>
<sequence length="150" mass="16230">MTSVASEPPERADDALQAVLQHVGAGHHKILICGKWRDGTEFAAGANLMAAPVPHECMGILPLDRDDFASLLVNLSRALHPVDGARTCLLQVRTAEADGIASRWWQVKGDWLTPYPEASAALSTDEPLDPFERFPEPGELPRPDSNPGQS</sequence>
<keyword evidence="3" id="KW-1185">Reference proteome</keyword>
<dbReference type="AlphaFoldDB" id="A0A1E7LB64"/>